<dbReference type="OrthoDB" id="1374296at2"/>
<accession>A0A2V4C9L6</accession>
<comment type="caution">
    <text evidence="1">The sequence shown here is derived from an EMBL/GenBank/DDBJ whole genome shotgun (WGS) entry which is preliminary data.</text>
</comment>
<evidence type="ECO:0000313" key="1">
    <source>
        <dbReference type="EMBL" id="PXY46833.1"/>
    </source>
</evidence>
<dbReference type="EMBL" id="QJHL01000001">
    <property type="protein sequence ID" value="PXY46833.1"/>
    <property type="molecule type" value="Genomic_DNA"/>
</dbReference>
<protein>
    <submittedName>
        <fullName evidence="1">Uncharacterized protein</fullName>
    </submittedName>
</protein>
<sequence length="126" mass="14345">MKNLFLLLVLISLKSYSQHNQFTGTWSNENCKDCKKEYIFTIKIAQSYYQIFGIAEVISDNKELNSGTMDISGYVYRLGDKAQIKFKTKDGHSASGVLYVNEGALQFSKRSGNDLIPKEIILDKLY</sequence>
<keyword evidence="2" id="KW-1185">Reference proteome</keyword>
<gene>
    <name evidence="1" type="ORF">DMB68_06680</name>
</gene>
<organism evidence="1 2">
    <name type="scientific">Flavobacterium hydrophilum</name>
    <dbReference type="NCBI Taxonomy" id="2211445"/>
    <lineage>
        <taxon>Bacteria</taxon>
        <taxon>Pseudomonadati</taxon>
        <taxon>Bacteroidota</taxon>
        <taxon>Flavobacteriia</taxon>
        <taxon>Flavobacteriales</taxon>
        <taxon>Flavobacteriaceae</taxon>
        <taxon>Flavobacterium</taxon>
    </lineage>
</organism>
<dbReference type="RefSeq" id="WP_110345839.1">
    <property type="nucleotide sequence ID" value="NZ_QJHL01000001.1"/>
</dbReference>
<evidence type="ECO:0000313" key="2">
    <source>
        <dbReference type="Proteomes" id="UP000247681"/>
    </source>
</evidence>
<reference evidence="1 2" key="1">
    <citation type="submission" date="2018-05" db="EMBL/GenBank/DDBJ databases">
        <title>Flavobacterium sp. strain IMCC34758, incomplete genome.</title>
        <authorList>
            <person name="Joung Y."/>
        </authorList>
    </citation>
    <scope>NUCLEOTIDE SEQUENCE [LARGE SCALE GENOMIC DNA]</scope>
    <source>
        <strain evidence="1 2">IMCC34758</strain>
    </source>
</reference>
<name>A0A2V4C9L6_9FLAO</name>
<dbReference type="Proteomes" id="UP000247681">
    <property type="component" value="Unassembled WGS sequence"/>
</dbReference>
<dbReference type="AlphaFoldDB" id="A0A2V4C9L6"/>
<proteinExistence type="predicted"/>